<accession>A0A9D7LUU2</accession>
<sequence length="64" mass="6692">MRSNVIPSIVVVPDRLGHRVAGFVACGDQTGLVAARLVLADFPLADQAVDGDFDADDGAQHLSM</sequence>
<evidence type="ECO:0000313" key="1">
    <source>
        <dbReference type="EMBL" id="MBK8892470.1"/>
    </source>
</evidence>
<dbReference type="EMBL" id="JADKBR010000029">
    <property type="protein sequence ID" value="MBK8892470.1"/>
    <property type="molecule type" value="Genomic_DNA"/>
</dbReference>
<reference evidence="1" key="1">
    <citation type="submission" date="2020-10" db="EMBL/GenBank/DDBJ databases">
        <title>Connecting structure to function with the recovery of over 1000 high-quality activated sludge metagenome-assembled genomes encoding full-length rRNA genes using long-read sequencing.</title>
        <authorList>
            <person name="Singleton C.M."/>
            <person name="Petriglieri F."/>
            <person name="Kristensen J.M."/>
            <person name="Kirkegaard R.H."/>
            <person name="Michaelsen T.Y."/>
            <person name="Andersen M.H."/>
            <person name="Karst S.M."/>
            <person name="Dueholm M.S."/>
            <person name="Nielsen P.H."/>
            <person name="Albertsen M."/>
        </authorList>
    </citation>
    <scope>NUCLEOTIDE SEQUENCE</scope>
    <source>
        <strain evidence="1">OdNE_18-Q3-R46-58_BAT3C.305</strain>
    </source>
</reference>
<dbReference type="AlphaFoldDB" id="A0A9D7LUU2"/>
<comment type="caution">
    <text evidence="1">The sequence shown here is derived from an EMBL/GenBank/DDBJ whole genome shotgun (WGS) entry which is preliminary data.</text>
</comment>
<protein>
    <submittedName>
        <fullName evidence="1">Uncharacterized protein</fullName>
    </submittedName>
</protein>
<organism evidence="1 2">
    <name type="scientific">Candidatus Dechloromonas phosphorivorans</name>
    <dbReference type="NCBI Taxonomy" id="2899244"/>
    <lineage>
        <taxon>Bacteria</taxon>
        <taxon>Pseudomonadati</taxon>
        <taxon>Pseudomonadota</taxon>
        <taxon>Betaproteobacteria</taxon>
        <taxon>Rhodocyclales</taxon>
        <taxon>Azonexaceae</taxon>
        <taxon>Dechloromonas</taxon>
    </lineage>
</organism>
<evidence type="ECO:0000313" key="2">
    <source>
        <dbReference type="Proteomes" id="UP000808146"/>
    </source>
</evidence>
<dbReference type="Proteomes" id="UP000808146">
    <property type="component" value="Unassembled WGS sequence"/>
</dbReference>
<name>A0A9D7LUU2_9RHOO</name>
<proteinExistence type="predicted"/>
<gene>
    <name evidence="1" type="ORF">IPN75_20005</name>
</gene>